<dbReference type="PROSITE" id="PS51910">
    <property type="entry name" value="GH18_2"/>
    <property type="match status" value="1"/>
</dbReference>
<feature type="signal peptide" evidence="6">
    <location>
        <begin position="1"/>
        <end position="19"/>
    </location>
</feature>
<dbReference type="EMBL" id="CP092883">
    <property type="protein sequence ID" value="UYV81945.1"/>
    <property type="molecule type" value="Genomic_DNA"/>
</dbReference>
<evidence type="ECO:0000256" key="1">
    <source>
        <dbReference type="ARBA" id="ARBA00022801"/>
    </source>
</evidence>
<evidence type="ECO:0000256" key="2">
    <source>
        <dbReference type="ARBA" id="ARBA00023295"/>
    </source>
</evidence>
<keyword evidence="9" id="KW-1185">Reference proteome</keyword>
<evidence type="ECO:0000313" key="8">
    <source>
        <dbReference type="EMBL" id="UYV81945.1"/>
    </source>
</evidence>
<keyword evidence="1 3" id="KW-0378">Hydrolase</keyword>
<dbReference type="Proteomes" id="UP001235939">
    <property type="component" value="Chromosome 21"/>
</dbReference>
<comment type="similarity">
    <text evidence="4">Belongs to the glycosyl hydrolase 18 family.</text>
</comment>
<dbReference type="Gene3D" id="3.20.20.80">
    <property type="entry name" value="Glycosidases"/>
    <property type="match status" value="1"/>
</dbReference>
<dbReference type="Pfam" id="PF00704">
    <property type="entry name" value="Glyco_hydro_18"/>
    <property type="match status" value="1"/>
</dbReference>
<evidence type="ECO:0000256" key="3">
    <source>
        <dbReference type="RuleBase" id="RU000489"/>
    </source>
</evidence>
<reference evidence="8 9" key="1">
    <citation type="submission" date="2022-01" db="EMBL/GenBank/DDBJ databases">
        <title>A chromosomal length assembly of Cordylochernes scorpioides.</title>
        <authorList>
            <person name="Zeh D."/>
            <person name="Zeh J."/>
        </authorList>
    </citation>
    <scope>NUCLEOTIDE SEQUENCE [LARGE SCALE GENOMIC DNA]</scope>
    <source>
        <strain evidence="8">IN4F17</strain>
        <tissue evidence="8">Whole Body</tissue>
    </source>
</reference>
<feature type="chain" id="PRO_5047155074" evidence="6">
    <location>
        <begin position="20"/>
        <end position="254"/>
    </location>
</feature>
<evidence type="ECO:0000259" key="7">
    <source>
        <dbReference type="PROSITE" id="PS51910"/>
    </source>
</evidence>
<dbReference type="SUPFAM" id="SSF51445">
    <property type="entry name" value="(Trans)glycosidases"/>
    <property type="match status" value="1"/>
</dbReference>
<dbReference type="InterPro" id="IPR017853">
    <property type="entry name" value="GH"/>
</dbReference>
<organism evidence="8 9">
    <name type="scientific">Cordylochernes scorpioides</name>
    <dbReference type="NCBI Taxonomy" id="51811"/>
    <lineage>
        <taxon>Eukaryota</taxon>
        <taxon>Metazoa</taxon>
        <taxon>Ecdysozoa</taxon>
        <taxon>Arthropoda</taxon>
        <taxon>Chelicerata</taxon>
        <taxon>Arachnida</taxon>
        <taxon>Pseudoscorpiones</taxon>
        <taxon>Cheliferoidea</taxon>
        <taxon>Chernetidae</taxon>
        <taxon>Cordylochernes</taxon>
    </lineage>
</organism>
<name>A0ABY6LQY7_9ARAC</name>
<protein>
    <submittedName>
        <fullName evidence="8">Cht11</fullName>
    </submittedName>
</protein>
<proteinExistence type="inferred from homology"/>
<evidence type="ECO:0000256" key="6">
    <source>
        <dbReference type="SAM" id="SignalP"/>
    </source>
</evidence>
<evidence type="ECO:0000313" key="9">
    <source>
        <dbReference type="Proteomes" id="UP001235939"/>
    </source>
</evidence>
<feature type="region of interest" description="Disordered" evidence="5">
    <location>
        <begin position="197"/>
        <end position="225"/>
    </location>
</feature>
<evidence type="ECO:0000256" key="5">
    <source>
        <dbReference type="SAM" id="MobiDB-lite"/>
    </source>
</evidence>
<keyword evidence="2 3" id="KW-0326">Glycosidase</keyword>
<dbReference type="InterPro" id="IPR001223">
    <property type="entry name" value="Glyco_hydro18_cat"/>
</dbReference>
<keyword evidence="6" id="KW-0732">Signal</keyword>
<dbReference type="PANTHER" id="PTHR11177:SF390">
    <property type="entry name" value="CHITINASE 11"/>
    <property type="match status" value="1"/>
</dbReference>
<evidence type="ECO:0000256" key="4">
    <source>
        <dbReference type="RuleBase" id="RU004453"/>
    </source>
</evidence>
<dbReference type="InterPro" id="IPR001579">
    <property type="entry name" value="Glyco_hydro_18_chit_AS"/>
</dbReference>
<dbReference type="InterPro" id="IPR050314">
    <property type="entry name" value="Glycosyl_Hydrlase_18"/>
</dbReference>
<accession>A0ABY6LQY7</accession>
<gene>
    <name evidence="8" type="ORF">LAZ67_21000211</name>
</gene>
<feature type="domain" description="GH18" evidence="7">
    <location>
        <begin position="47"/>
        <end position="254"/>
    </location>
</feature>
<dbReference type="PROSITE" id="PS01095">
    <property type="entry name" value="GH18_1"/>
    <property type="match status" value="1"/>
</dbReference>
<feature type="compositionally biased region" description="Gly residues" evidence="5">
    <location>
        <begin position="212"/>
        <end position="222"/>
    </location>
</feature>
<sequence length="254" mass="26849">MLGMVAAMWGTLALLATVGRYYMLQEVANKEAWDDKVDDDSAAQAGHRVVCYLELAPVPELLPAHVDPTLCSHLALGYAAVSGGMVAPRAWDHLEVWKTAAAELRERNPGLSVLLSVGDRSGGGLSRVVASAEARQRFIVSLIYVVETFDFDGLDFDWEFPAWSGAPSEEKDQFLDLLEVGTGGESGESRLTVAAGDTGGLPCAGQTPGAVGRRGGSSGHRGAGVRRASSGQVTAVWAAVPLLQLEGDKLIYQP</sequence>
<dbReference type="PANTHER" id="PTHR11177">
    <property type="entry name" value="CHITINASE"/>
    <property type="match status" value="1"/>
</dbReference>